<evidence type="ECO:0000313" key="3">
    <source>
        <dbReference type="Proteomes" id="UP000014500"/>
    </source>
</evidence>
<feature type="transmembrane region" description="Helical" evidence="1">
    <location>
        <begin position="24"/>
        <end position="43"/>
    </location>
</feature>
<proteinExistence type="predicted"/>
<keyword evidence="1" id="KW-0472">Membrane</keyword>
<keyword evidence="3" id="KW-1185">Reference proteome</keyword>
<reference evidence="2" key="2">
    <citation type="submission" date="2015-02" db="UniProtKB">
        <authorList>
            <consortium name="EnsemblMetazoa"/>
        </authorList>
    </citation>
    <scope>IDENTIFICATION</scope>
</reference>
<reference evidence="3" key="1">
    <citation type="submission" date="2011-05" db="EMBL/GenBank/DDBJ databases">
        <authorList>
            <person name="Richards S.R."/>
            <person name="Qu J."/>
            <person name="Jiang H."/>
            <person name="Jhangiani S.N."/>
            <person name="Agravi P."/>
            <person name="Goodspeed R."/>
            <person name="Gross S."/>
            <person name="Mandapat C."/>
            <person name="Jackson L."/>
            <person name="Mathew T."/>
            <person name="Pu L."/>
            <person name="Thornton R."/>
            <person name="Saada N."/>
            <person name="Wilczek-Boney K.B."/>
            <person name="Lee S."/>
            <person name="Kovar C."/>
            <person name="Wu Y."/>
            <person name="Scherer S.E."/>
            <person name="Worley K.C."/>
            <person name="Muzny D.M."/>
            <person name="Gibbs R."/>
        </authorList>
    </citation>
    <scope>NUCLEOTIDE SEQUENCE</scope>
    <source>
        <strain evidence="3">Brora</strain>
    </source>
</reference>
<dbReference type="HOGENOM" id="CLU_2561186_0_0_1"/>
<dbReference type="Proteomes" id="UP000014500">
    <property type="component" value="Unassembled WGS sequence"/>
</dbReference>
<evidence type="ECO:0000256" key="1">
    <source>
        <dbReference type="SAM" id="Phobius"/>
    </source>
</evidence>
<keyword evidence="1" id="KW-1133">Transmembrane helix</keyword>
<protein>
    <submittedName>
        <fullName evidence="2">Uncharacterized protein</fullName>
    </submittedName>
</protein>
<dbReference type="EMBL" id="JH432031">
    <property type="status" value="NOT_ANNOTATED_CDS"/>
    <property type="molecule type" value="Genomic_DNA"/>
</dbReference>
<accession>T1JBX4</accession>
<name>T1JBX4_STRMM</name>
<organism evidence="2 3">
    <name type="scientific">Strigamia maritima</name>
    <name type="common">European centipede</name>
    <name type="synonym">Geophilus maritimus</name>
    <dbReference type="NCBI Taxonomy" id="126957"/>
    <lineage>
        <taxon>Eukaryota</taxon>
        <taxon>Metazoa</taxon>
        <taxon>Ecdysozoa</taxon>
        <taxon>Arthropoda</taxon>
        <taxon>Myriapoda</taxon>
        <taxon>Chilopoda</taxon>
        <taxon>Pleurostigmophora</taxon>
        <taxon>Geophilomorpha</taxon>
        <taxon>Linotaeniidae</taxon>
        <taxon>Strigamia</taxon>
    </lineage>
</organism>
<evidence type="ECO:0000313" key="2">
    <source>
        <dbReference type="EnsemblMetazoa" id="SMAR011280-PA"/>
    </source>
</evidence>
<keyword evidence="1" id="KW-0812">Transmembrane</keyword>
<sequence length="82" mass="9457">MALICFILILFFYSSIYNRHYIVFFIILAMATLIQAKSLVPTLPFMKQPLIIICIMKCPSKDLRLFQFFSLTIICGLSQSIS</sequence>
<dbReference type="AlphaFoldDB" id="T1JBX4"/>
<dbReference type="EnsemblMetazoa" id="SMAR011280-RA">
    <property type="protein sequence ID" value="SMAR011280-PA"/>
    <property type="gene ID" value="SMAR011280"/>
</dbReference>